<evidence type="ECO:0000313" key="12">
    <source>
        <dbReference type="EMBL" id="KXS33209.1"/>
    </source>
</evidence>
<dbReference type="PATRIC" id="fig|1796491.3.peg.699"/>
<evidence type="ECO:0000256" key="5">
    <source>
        <dbReference type="ARBA" id="ARBA00022679"/>
    </source>
</evidence>
<dbReference type="EMBL" id="LSLI01000009">
    <property type="protein sequence ID" value="KXS33209.1"/>
    <property type="molecule type" value="Genomic_DNA"/>
</dbReference>
<evidence type="ECO:0000256" key="2">
    <source>
        <dbReference type="ARBA" id="ARBA00004370"/>
    </source>
</evidence>
<proteinExistence type="predicted"/>
<comment type="catalytic activity">
    <reaction evidence="1">
        <text>ATP + protein L-histidine = ADP + protein N-phospho-L-histidine.</text>
        <dbReference type="EC" id="2.7.13.3"/>
    </reaction>
</comment>
<evidence type="ECO:0000256" key="8">
    <source>
        <dbReference type="ARBA" id="ARBA00022989"/>
    </source>
</evidence>
<dbReference type="PANTHER" id="PTHR45436:SF1">
    <property type="entry name" value="SENSOR PROTEIN QSEC"/>
    <property type="match status" value="1"/>
</dbReference>
<evidence type="ECO:0000256" key="4">
    <source>
        <dbReference type="ARBA" id="ARBA00022553"/>
    </source>
</evidence>
<dbReference type="InterPro" id="IPR004358">
    <property type="entry name" value="Sig_transdc_His_kin-like_C"/>
</dbReference>
<dbReference type="Proteomes" id="UP000070578">
    <property type="component" value="Unassembled WGS sequence"/>
</dbReference>
<dbReference type="PANTHER" id="PTHR45436">
    <property type="entry name" value="SENSOR HISTIDINE KINASE YKOH"/>
    <property type="match status" value="1"/>
</dbReference>
<dbReference type="InterPro" id="IPR050428">
    <property type="entry name" value="TCS_sensor_his_kinase"/>
</dbReference>
<keyword evidence="7 12" id="KW-0418">Kinase</keyword>
<accession>A0A139BW46</accession>
<sequence>MKIKQPSLARQLLRQLLPLMAVIIITGAGVVYFVAHREATVAYDRALMDVSLALASQVEITGNNLHLQLPDIAEKVLLIDGYDKLFYRVMDLKGKTVAGNAGLPGPTMPFENGKLYYDGKLDGKTVRVAALLSRLNGAPFIVLSAETKLKRDWLVGEIILAMLVPEGLLIIAAIFMIRRSVRNGLASIQPLREELVRRTHTDLSQLPLKDIPEEIYPIFTEVNELLTRLSKSLDTNRRFIADASHQLRTPIAALQAEAEMALRSANPDESLKKIVLGTRRITHLAHQLLTLSRLEPKQIHTPKLVDLAQLTKNAADRWIPLALERSIDLGFELSPATVMGEPIWLEELANNLIDNAIRYTPIGGIVTVRCGRNANQTSWEVEDSGPGIPSEEHERIFERFYRLDTSGVDGCGLGLPIVREIAHSHNASISIENGNNLGGALIRVTFPG</sequence>
<dbReference type="InterPro" id="IPR036097">
    <property type="entry name" value="HisK_dim/P_sf"/>
</dbReference>
<dbReference type="SUPFAM" id="SSF55874">
    <property type="entry name" value="ATPase domain of HSP90 chaperone/DNA topoisomerase II/histidine kinase"/>
    <property type="match status" value="1"/>
</dbReference>
<reference evidence="12 13" key="2">
    <citation type="submission" date="2016-03" db="EMBL/GenBank/DDBJ databases">
        <title>New uncultured bacterium of the family Gallionellaceae from acid mine drainage: description and reconstruction of genome based on metagenomic analysis of microbial community.</title>
        <authorList>
            <person name="Kadnikov V."/>
            <person name="Ivasenko D."/>
            <person name="Beletsky A."/>
            <person name="Mardanov A."/>
            <person name="Danilova E."/>
            <person name="Pimenov N."/>
            <person name="Karnachuk O."/>
            <person name="Ravin N."/>
        </authorList>
    </citation>
    <scope>NUCLEOTIDE SEQUENCE [LARGE SCALE GENOMIC DNA]</scope>
    <source>
        <strain evidence="12">ShG14-8</strain>
    </source>
</reference>
<dbReference type="PRINTS" id="PR00344">
    <property type="entry name" value="BCTRLSENSOR"/>
</dbReference>
<evidence type="ECO:0000256" key="1">
    <source>
        <dbReference type="ARBA" id="ARBA00000085"/>
    </source>
</evidence>
<dbReference type="Gene3D" id="1.10.287.130">
    <property type="match status" value="1"/>
</dbReference>
<name>A0A139BW46_9PROT</name>
<dbReference type="InterPro" id="IPR036890">
    <property type="entry name" value="HATPase_C_sf"/>
</dbReference>
<keyword evidence="4" id="KW-0597">Phosphoprotein</keyword>
<keyword evidence="5" id="KW-0808">Transferase</keyword>
<dbReference type="InterPro" id="IPR005467">
    <property type="entry name" value="His_kinase_dom"/>
</dbReference>
<evidence type="ECO:0000256" key="10">
    <source>
        <dbReference type="SAM" id="Phobius"/>
    </source>
</evidence>
<dbReference type="Pfam" id="PF02518">
    <property type="entry name" value="HATPase_c"/>
    <property type="match status" value="1"/>
</dbReference>
<dbReference type="PROSITE" id="PS50109">
    <property type="entry name" value="HIS_KIN"/>
    <property type="match status" value="1"/>
</dbReference>
<keyword evidence="6 10" id="KW-0812">Transmembrane</keyword>
<dbReference type="InterPro" id="IPR013727">
    <property type="entry name" value="2CSK_N"/>
</dbReference>
<protein>
    <recommendedName>
        <fullName evidence="3">histidine kinase</fullName>
        <ecNumber evidence="3">2.7.13.3</ecNumber>
    </recommendedName>
</protein>
<evidence type="ECO:0000259" key="11">
    <source>
        <dbReference type="PROSITE" id="PS50109"/>
    </source>
</evidence>
<dbReference type="SUPFAM" id="SSF47384">
    <property type="entry name" value="Homodimeric domain of signal transducing histidine kinase"/>
    <property type="match status" value="1"/>
</dbReference>
<feature type="transmembrane region" description="Helical" evidence="10">
    <location>
        <begin position="158"/>
        <end position="177"/>
    </location>
</feature>
<organism evidence="12 13">
    <name type="scientific">Candidatus Gallionella acididurans</name>
    <dbReference type="NCBI Taxonomy" id="1796491"/>
    <lineage>
        <taxon>Bacteria</taxon>
        <taxon>Pseudomonadati</taxon>
        <taxon>Pseudomonadota</taxon>
        <taxon>Betaproteobacteria</taxon>
        <taxon>Nitrosomonadales</taxon>
        <taxon>Gallionellaceae</taxon>
        <taxon>Gallionella</taxon>
    </lineage>
</organism>
<dbReference type="Gene3D" id="3.30.565.10">
    <property type="entry name" value="Histidine kinase-like ATPase, C-terminal domain"/>
    <property type="match status" value="1"/>
</dbReference>
<feature type="transmembrane region" description="Helical" evidence="10">
    <location>
        <begin position="12"/>
        <end position="35"/>
    </location>
</feature>
<dbReference type="Pfam" id="PF00512">
    <property type="entry name" value="HisKA"/>
    <property type="match status" value="1"/>
</dbReference>
<dbReference type="CDD" id="cd00075">
    <property type="entry name" value="HATPase"/>
    <property type="match status" value="1"/>
</dbReference>
<evidence type="ECO:0000313" key="13">
    <source>
        <dbReference type="Proteomes" id="UP000070578"/>
    </source>
</evidence>
<comment type="subcellular location">
    <subcellularLocation>
        <location evidence="2">Membrane</location>
    </subcellularLocation>
</comment>
<reference evidence="12 13" key="1">
    <citation type="submission" date="2016-02" db="EMBL/GenBank/DDBJ databases">
        <authorList>
            <person name="Wen L."/>
            <person name="He K."/>
            <person name="Yang H."/>
        </authorList>
    </citation>
    <scope>NUCLEOTIDE SEQUENCE [LARGE SCALE GENOMIC DNA]</scope>
    <source>
        <strain evidence="12">ShG14-8</strain>
    </source>
</reference>
<dbReference type="InterPro" id="IPR003594">
    <property type="entry name" value="HATPase_dom"/>
</dbReference>
<dbReference type="InterPro" id="IPR003661">
    <property type="entry name" value="HisK_dim/P_dom"/>
</dbReference>
<keyword evidence="8 10" id="KW-1133">Transmembrane helix</keyword>
<keyword evidence="9 10" id="KW-0472">Membrane</keyword>
<dbReference type="GO" id="GO:0000155">
    <property type="term" value="F:phosphorelay sensor kinase activity"/>
    <property type="evidence" value="ECO:0007669"/>
    <property type="project" value="InterPro"/>
</dbReference>
<feature type="domain" description="Histidine kinase" evidence="11">
    <location>
        <begin position="242"/>
        <end position="448"/>
    </location>
</feature>
<gene>
    <name evidence="12" type="ORF">AWT59_0642</name>
</gene>
<evidence type="ECO:0000256" key="6">
    <source>
        <dbReference type="ARBA" id="ARBA00022692"/>
    </source>
</evidence>
<evidence type="ECO:0000256" key="3">
    <source>
        <dbReference type="ARBA" id="ARBA00012438"/>
    </source>
</evidence>
<dbReference type="AlphaFoldDB" id="A0A139BW46"/>
<evidence type="ECO:0000256" key="7">
    <source>
        <dbReference type="ARBA" id="ARBA00022777"/>
    </source>
</evidence>
<dbReference type="SMART" id="SM00387">
    <property type="entry name" value="HATPase_c"/>
    <property type="match status" value="1"/>
</dbReference>
<dbReference type="EC" id="2.7.13.3" evidence="3"/>
<dbReference type="CDD" id="cd00082">
    <property type="entry name" value="HisKA"/>
    <property type="match status" value="1"/>
</dbReference>
<comment type="caution">
    <text evidence="12">The sequence shown here is derived from an EMBL/GenBank/DDBJ whole genome shotgun (WGS) entry which is preliminary data.</text>
</comment>
<evidence type="ECO:0000256" key="9">
    <source>
        <dbReference type="ARBA" id="ARBA00023136"/>
    </source>
</evidence>
<dbReference type="Pfam" id="PF08521">
    <property type="entry name" value="2CSK_N"/>
    <property type="match status" value="1"/>
</dbReference>
<dbReference type="SMART" id="SM00388">
    <property type="entry name" value="HisKA"/>
    <property type="match status" value="1"/>
</dbReference>
<dbReference type="GO" id="GO:0005886">
    <property type="term" value="C:plasma membrane"/>
    <property type="evidence" value="ECO:0007669"/>
    <property type="project" value="TreeGrafter"/>
</dbReference>